<organism evidence="9 10">
    <name type="scientific">Mycobacterium alsense</name>
    <dbReference type="NCBI Taxonomy" id="324058"/>
    <lineage>
        <taxon>Bacteria</taxon>
        <taxon>Bacillati</taxon>
        <taxon>Actinomycetota</taxon>
        <taxon>Actinomycetes</taxon>
        <taxon>Mycobacteriales</taxon>
        <taxon>Mycobacteriaceae</taxon>
        <taxon>Mycobacterium</taxon>
    </lineage>
</organism>
<evidence type="ECO:0000256" key="8">
    <source>
        <dbReference type="RuleBase" id="RU000461"/>
    </source>
</evidence>
<dbReference type="PRINTS" id="PR00359">
    <property type="entry name" value="BP450"/>
</dbReference>
<evidence type="ECO:0000256" key="6">
    <source>
        <dbReference type="ARBA" id="ARBA00023004"/>
    </source>
</evidence>
<dbReference type="InterPro" id="IPR017972">
    <property type="entry name" value="Cyt_P450_CS"/>
</dbReference>
<keyword evidence="7 8" id="KW-0503">Monooxygenase</keyword>
<dbReference type="Proteomes" id="UP000092086">
    <property type="component" value="Unassembled WGS sequence"/>
</dbReference>
<protein>
    <submittedName>
        <fullName evidence="9">Cytochrome</fullName>
    </submittedName>
</protein>
<keyword evidence="6 8" id="KW-0408">Iron</keyword>
<keyword evidence="3 8" id="KW-0349">Heme</keyword>
<dbReference type="SUPFAM" id="SSF48264">
    <property type="entry name" value="Cytochrome P450"/>
    <property type="match status" value="1"/>
</dbReference>
<dbReference type="GO" id="GO:0046872">
    <property type="term" value="F:metal ion binding"/>
    <property type="evidence" value="ECO:0007669"/>
    <property type="project" value="UniProtKB-KW"/>
</dbReference>
<accession>A0ABD6P8L4</accession>
<evidence type="ECO:0000313" key="10">
    <source>
        <dbReference type="Proteomes" id="UP000092086"/>
    </source>
</evidence>
<dbReference type="PANTHER" id="PTHR46696:SF4">
    <property type="entry name" value="BIOTIN BIOSYNTHESIS CYTOCHROME P450"/>
    <property type="match status" value="1"/>
</dbReference>
<evidence type="ECO:0000256" key="4">
    <source>
        <dbReference type="ARBA" id="ARBA00022723"/>
    </source>
</evidence>
<proteinExistence type="inferred from homology"/>
<keyword evidence="4 8" id="KW-0479">Metal-binding</keyword>
<dbReference type="PANTHER" id="PTHR46696">
    <property type="entry name" value="P450, PUTATIVE (EUROFUNG)-RELATED"/>
    <property type="match status" value="1"/>
</dbReference>
<evidence type="ECO:0000256" key="2">
    <source>
        <dbReference type="ARBA" id="ARBA00010617"/>
    </source>
</evidence>
<dbReference type="CDD" id="cd11078">
    <property type="entry name" value="CYP130-like"/>
    <property type="match status" value="1"/>
</dbReference>
<dbReference type="FunFam" id="1.10.630.10:FF:000018">
    <property type="entry name" value="Cytochrome P450 monooxygenase"/>
    <property type="match status" value="1"/>
</dbReference>
<dbReference type="InterPro" id="IPR002397">
    <property type="entry name" value="Cyt_P450_B"/>
</dbReference>
<comment type="similarity">
    <text evidence="2 8">Belongs to the cytochrome P450 family.</text>
</comment>
<evidence type="ECO:0000313" key="9">
    <source>
        <dbReference type="EMBL" id="OBG47456.1"/>
    </source>
</evidence>
<sequence>MSHGFRLCNADTWPNPWPMYRELRDHDPVHHVVPDGRPDHDYYVLSRHADVWAAARDHETFSSAQGLTVAYGELELIGLQDNPPFVMQDPPVHTEFRKLVSRGFTPRQVEAVEPAVREFVVERIERLRADGGGDIVTELFKPLPSMVVAHYLGVPEEDRAQFDGWTQAIVAANIAEAGTASVGDAVASMTTYFTSLIERRRAEPEDDTISHLVAAGVGADGDIAGTLSILAFTFTMVTGGNDTVTGMLGGSMPLLHERPDQRRLLVDEPALIPDAVEELLRLTSPVQGLARTTTRDVTIGDTTVPAGRKVLLLYGSANRDERQYGSDAGELNVTRRPRNILTFSHGAHHCLGAAAARMQSRVALTELLARCPDYEVDESGIVWSGGNYVRRPLSVPIRVNS</sequence>
<dbReference type="AlphaFoldDB" id="A0ABD6P8L4"/>
<evidence type="ECO:0000256" key="7">
    <source>
        <dbReference type="ARBA" id="ARBA00023033"/>
    </source>
</evidence>
<evidence type="ECO:0000256" key="1">
    <source>
        <dbReference type="ARBA" id="ARBA00001971"/>
    </source>
</evidence>
<comment type="caution">
    <text evidence="9">The sequence shown here is derived from an EMBL/GenBank/DDBJ whole genome shotgun (WGS) entry which is preliminary data.</text>
</comment>
<name>A0ABD6P8L4_9MYCO</name>
<dbReference type="EMBL" id="LZIT01000006">
    <property type="protein sequence ID" value="OBG47456.1"/>
    <property type="molecule type" value="Genomic_DNA"/>
</dbReference>
<dbReference type="InterPro" id="IPR001128">
    <property type="entry name" value="Cyt_P450"/>
</dbReference>
<dbReference type="InterPro" id="IPR036396">
    <property type="entry name" value="Cyt_P450_sf"/>
</dbReference>
<dbReference type="GO" id="GO:0004497">
    <property type="term" value="F:monooxygenase activity"/>
    <property type="evidence" value="ECO:0007669"/>
    <property type="project" value="UniProtKB-KW"/>
</dbReference>
<dbReference type="Gene3D" id="1.10.630.10">
    <property type="entry name" value="Cytochrome P450"/>
    <property type="match status" value="1"/>
</dbReference>
<reference evidence="9 10" key="1">
    <citation type="submission" date="2016-06" db="EMBL/GenBank/DDBJ databases">
        <authorList>
            <person name="Sutton G."/>
            <person name="Brinkac L."/>
            <person name="Sanka R."/>
            <person name="Adams M."/>
            <person name="Lau E."/>
            <person name="Sam S."/>
            <person name="Sreng N."/>
            <person name="Him V."/>
            <person name="Kerleguer A."/>
            <person name="Cheng S."/>
        </authorList>
    </citation>
    <scope>NUCLEOTIDE SEQUENCE [LARGE SCALE GENOMIC DNA]</scope>
    <source>
        <strain evidence="9 10">E2978</strain>
    </source>
</reference>
<comment type="cofactor">
    <cofactor evidence="1">
        <name>heme</name>
        <dbReference type="ChEBI" id="CHEBI:30413"/>
    </cofactor>
</comment>
<dbReference type="PROSITE" id="PS00086">
    <property type="entry name" value="CYTOCHROME_P450"/>
    <property type="match status" value="1"/>
</dbReference>
<keyword evidence="5 8" id="KW-0560">Oxidoreductase</keyword>
<gene>
    <name evidence="9" type="ORF">A5672_06795</name>
</gene>
<evidence type="ECO:0000256" key="3">
    <source>
        <dbReference type="ARBA" id="ARBA00022617"/>
    </source>
</evidence>
<evidence type="ECO:0000256" key="5">
    <source>
        <dbReference type="ARBA" id="ARBA00023002"/>
    </source>
</evidence>
<dbReference type="Pfam" id="PF00067">
    <property type="entry name" value="p450"/>
    <property type="match status" value="1"/>
</dbReference>